<feature type="transmembrane region" description="Helical" evidence="5">
    <location>
        <begin position="403"/>
        <end position="422"/>
    </location>
</feature>
<sequence length="542" mass="59539">MPTTPLDLPDYEVVPGTVYLIEGSHQAGGVQDIILLPPPSSDLKDPLRWSRWRKAYHLFLLVTYSSVLGALTNWESPIYIDLGQHYQTKVDNLNIGSAITILMLGVGNVVFVPLSNKLGRRTIYIWTLLLVLLSQIWLGLSTTIGDFQGAHVLLGIGAAPFEALVAISISDVWFAHERGSKLGAYVFGLAFGSFVGPICAGYMSTSQGFRWIYWWGAILTGMLWGLFSFTFVESRFVRVGGTVRSGVVVVRKDAGLSSPLPVYGDDKTAQLQQDINLSPRAGEVLESDHWSFQASLFKTYPDPWPQIISEFWRPLKVSILPAVFWCGLNYGTCVSWLAVMATTIAEVFAPPPYSFTNNNLGLIWIAPMIGSLIGAYFSGPLNDRFTLYLSNRNHGWSEPEFRLWAFIPSAIIMPAGLILYGVTSAHGMHWIVPIVGTGFVGFGLSVGGTVSMSYIIDCYKEIDTHAITTIILIRNLVGFAITWAIQPWINGMGQQNAFILVGVLSFVITGFAGVFIVFGKAWRRAMSELCARLAAEAPAASM</sequence>
<organism evidence="7 8">
    <name type="scientific">Passalora fulva</name>
    <name type="common">Tomato leaf mold</name>
    <name type="synonym">Cladosporium fulvum</name>
    <dbReference type="NCBI Taxonomy" id="5499"/>
    <lineage>
        <taxon>Eukaryota</taxon>
        <taxon>Fungi</taxon>
        <taxon>Dikarya</taxon>
        <taxon>Ascomycota</taxon>
        <taxon>Pezizomycotina</taxon>
        <taxon>Dothideomycetes</taxon>
        <taxon>Dothideomycetidae</taxon>
        <taxon>Mycosphaerellales</taxon>
        <taxon>Mycosphaerellaceae</taxon>
        <taxon>Fulvia</taxon>
    </lineage>
</organism>
<name>A0A9Q8LJQ0_PASFU</name>
<feature type="transmembrane region" description="Helical" evidence="5">
    <location>
        <begin position="211"/>
        <end position="232"/>
    </location>
</feature>
<evidence type="ECO:0000256" key="1">
    <source>
        <dbReference type="ARBA" id="ARBA00004141"/>
    </source>
</evidence>
<dbReference type="PROSITE" id="PS50850">
    <property type="entry name" value="MFS"/>
    <property type="match status" value="1"/>
</dbReference>
<dbReference type="EMBL" id="CP090168">
    <property type="protein sequence ID" value="UJO18459.1"/>
    <property type="molecule type" value="Genomic_DNA"/>
</dbReference>
<dbReference type="GO" id="GO:0005886">
    <property type="term" value="C:plasma membrane"/>
    <property type="evidence" value="ECO:0007669"/>
    <property type="project" value="TreeGrafter"/>
</dbReference>
<evidence type="ECO:0000256" key="5">
    <source>
        <dbReference type="SAM" id="Phobius"/>
    </source>
</evidence>
<dbReference type="PANTHER" id="PTHR23502:SF34">
    <property type="entry name" value="PROTEIN HOL1"/>
    <property type="match status" value="1"/>
</dbReference>
<dbReference type="InterPro" id="IPR011701">
    <property type="entry name" value="MFS"/>
</dbReference>
<dbReference type="KEGG" id="ffu:CLAFUR5_07539"/>
<reference evidence="7" key="1">
    <citation type="submission" date="2021-12" db="EMBL/GenBank/DDBJ databases">
        <authorList>
            <person name="Zaccaron A."/>
            <person name="Stergiopoulos I."/>
        </authorList>
    </citation>
    <scope>NUCLEOTIDE SEQUENCE</scope>
    <source>
        <strain evidence="7">Race5_Kim</strain>
    </source>
</reference>
<dbReference type="RefSeq" id="XP_047762825.1">
    <property type="nucleotide sequence ID" value="XM_047906687.1"/>
</dbReference>
<keyword evidence="8" id="KW-1185">Reference proteome</keyword>
<feature type="transmembrane region" description="Helical" evidence="5">
    <location>
        <begin position="55"/>
        <end position="74"/>
    </location>
</feature>
<keyword evidence="3 5" id="KW-1133">Transmembrane helix</keyword>
<comment type="subcellular location">
    <subcellularLocation>
        <location evidence="1">Membrane</location>
        <topology evidence="1">Multi-pass membrane protein</topology>
    </subcellularLocation>
</comment>
<evidence type="ECO:0000259" key="6">
    <source>
        <dbReference type="PROSITE" id="PS50850"/>
    </source>
</evidence>
<feature type="transmembrane region" description="Helical" evidence="5">
    <location>
        <begin position="123"/>
        <end position="140"/>
    </location>
</feature>
<feature type="domain" description="Major facilitator superfamily (MFS) profile" evidence="6">
    <location>
        <begin position="50"/>
        <end position="520"/>
    </location>
</feature>
<dbReference type="InterPro" id="IPR036259">
    <property type="entry name" value="MFS_trans_sf"/>
</dbReference>
<feature type="transmembrane region" description="Helical" evidence="5">
    <location>
        <begin position="428"/>
        <end position="454"/>
    </location>
</feature>
<feature type="transmembrane region" description="Helical" evidence="5">
    <location>
        <begin position="182"/>
        <end position="205"/>
    </location>
</feature>
<proteinExistence type="predicted"/>
<keyword evidence="4 5" id="KW-0472">Membrane</keyword>
<dbReference type="SUPFAM" id="SSF103473">
    <property type="entry name" value="MFS general substrate transporter"/>
    <property type="match status" value="1"/>
</dbReference>
<dbReference type="Gene3D" id="1.20.1250.20">
    <property type="entry name" value="MFS general substrate transporter like domains"/>
    <property type="match status" value="1"/>
</dbReference>
<evidence type="ECO:0000313" key="7">
    <source>
        <dbReference type="EMBL" id="UJO18459.1"/>
    </source>
</evidence>
<evidence type="ECO:0000313" key="8">
    <source>
        <dbReference type="Proteomes" id="UP000756132"/>
    </source>
</evidence>
<accession>A0A9Q8LJQ0</accession>
<feature type="transmembrane region" description="Helical" evidence="5">
    <location>
        <begin position="497"/>
        <end position="518"/>
    </location>
</feature>
<evidence type="ECO:0000256" key="4">
    <source>
        <dbReference type="ARBA" id="ARBA00023136"/>
    </source>
</evidence>
<dbReference type="Proteomes" id="UP000756132">
    <property type="component" value="Chromosome 6"/>
</dbReference>
<dbReference type="GO" id="GO:0022857">
    <property type="term" value="F:transmembrane transporter activity"/>
    <property type="evidence" value="ECO:0007669"/>
    <property type="project" value="InterPro"/>
</dbReference>
<dbReference type="GeneID" id="71987417"/>
<dbReference type="AlphaFoldDB" id="A0A9Q8LJQ0"/>
<feature type="transmembrane region" description="Helical" evidence="5">
    <location>
        <begin position="94"/>
        <end position="111"/>
    </location>
</feature>
<feature type="transmembrane region" description="Helical" evidence="5">
    <location>
        <begin position="361"/>
        <end position="382"/>
    </location>
</feature>
<evidence type="ECO:0000256" key="2">
    <source>
        <dbReference type="ARBA" id="ARBA00022692"/>
    </source>
</evidence>
<protein>
    <recommendedName>
        <fullName evidence="6">Major facilitator superfamily (MFS) profile domain-containing protein</fullName>
    </recommendedName>
</protein>
<gene>
    <name evidence="7" type="ORF">CLAFUR5_07539</name>
</gene>
<dbReference type="PANTHER" id="PTHR23502">
    <property type="entry name" value="MAJOR FACILITATOR SUPERFAMILY"/>
    <property type="match status" value="1"/>
</dbReference>
<reference evidence="7" key="2">
    <citation type="journal article" date="2022" name="Microb. Genom.">
        <title>A chromosome-scale genome assembly of the tomato pathogen Cladosporium fulvum reveals a compartmentalized genome architecture and the presence of a dispensable chromosome.</title>
        <authorList>
            <person name="Zaccaron A.Z."/>
            <person name="Chen L.H."/>
            <person name="Samaras A."/>
            <person name="Stergiopoulos I."/>
        </authorList>
    </citation>
    <scope>NUCLEOTIDE SEQUENCE</scope>
    <source>
        <strain evidence="7">Race5_Kim</strain>
    </source>
</reference>
<feature type="transmembrane region" description="Helical" evidence="5">
    <location>
        <begin position="319"/>
        <end position="341"/>
    </location>
</feature>
<dbReference type="Pfam" id="PF07690">
    <property type="entry name" value="MFS_1"/>
    <property type="match status" value="1"/>
</dbReference>
<keyword evidence="2 5" id="KW-0812">Transmembrane</keyword>
<dbReference type="InterPro" id="IPR020846">
    <property type="entry name" value="MFS_dom"/>
</dbReference>
<dbReference type="OrthoDB" id="5215911at2759"/>
<feature type="transmembrane region" description="Helical" evidence="5">
    <location>
        <begin position="466"/>
        <end position="485"/>
    </location>
</feature>
<feature type="transmembrane region" description="Helical" evidence="5">
    <location>
        <begin position="152"/>
        <end position="175"/>
    </location>
</feature>
<evidence type="ECO:0000256" key="3">
    <source>
        <dbReference type="ARBA" id="ARBA00022989"/>
    </source>
</evidence>